<dbReference type="CDD" id="cd08422">
    <property type="entry name" value="PBP2_CrgA_like"/>
    <property type="match status" value="1"/>
</dbReference>
<evidence type="ECO:0000313" key="6">
    <source>
        <dbReference type="EMBL" id="GHC72501.1"/>
    </source>
</evidence>
<dbReference type="GO" id="GO:0003677">
    <property type="term" value="F:DNA binding"/>
    <property type="evidence" value="ECO:0007669"/>
    <property type="project" value="UniProtKB-KW"/>
</dbReference>
<comment type="similarity">
    <text evidence="1">Belongs to the LysR transcriptional regulatory family.</text>
</comment>
<dbReference type="InterPro" id="IPR058163">
    <property type="entry name" value="LysR-type_TF_proteobact-type"/>
</dbReference>
<accession>A0A8J3GIJ0</accession>
<evidence type="ECO:0000256" key="4">
    <source>
        <dbReference type="ARBA" id="ARBA00023163"/>
    </source>
</evidence>
<comment type="caution">
    <text evidence="6">The sequence shown here is derived from an EMBL/GenBank/DDBJ whole genome shotgun (WGS) entry which is preliminary data.</text>
</comment>
<keyword evidence="4" id="KW-0804">Transcription</keyword>
<dbReference type="GO" id="GO:0003700">
    <property type="term" value="F:DNA-binding transcription factor activity"/>
    <property type="evidence" value="ECO:0007669"/>
    <property type="project" value="InterPro"/>
</dbReference>
<evidence type="ECO:0000313" key="7">
    <source>
        <dbReference type="Proteomes" id="UP000641137"/>
    </source>
</evidence>
<dbReference type="InterPro" id="IPR036388">
    <property type="entry name" value="WH-like_DNA-bd_sf"/>
</dbReference>
<dbReference type="InterPro" id="IPR005119">
    <property type="entry name" value="LysR_subst-bd"/>
</dbReference>
<evidence type="ECO:0000259" key="5">
    <source>
        <dbReference type="PROSITE" id="PS50931"/>
    </source>
</evidence>
<dbReference type="PRINTS" id="PR00039">
    <property type="entry name" value="HTHLYSR"/>
</dbReference>
<dbReference type="AlphaFoldDB" id="A0A8J3GIJ0"/>
<reference evidence="6" key="2">
    <citation type="submission" date="2020-09" db="EMBL/GenBank/DDBJ databases">
        <authorList>
            <person name="Sun Q."/>
            <person name="Kim S."/>
        </authorList>
    </citation>
    <scope>NUCLEOTIDE SEQUENCE</scope>
    <source>
        <strain evidence="6">KCTC 42097</strain>
    </source>
</reference>
<dbReference type="Gene3D" id="3.40.190.290">
    <property type="match status" value="1"/>
</dbReference>
<dbReference type="RefSeq" id="WP_189489887.1">
    <property type="nucleotide sequence ID" value="NZ_BMZO01000006.1"/>
</dbReference>
<dbReference type="FunFam" id="1.10.10.10:FF:000001">
    <property type="entry name" value="LysR family transcriptional regulator"/>
    <property type="match status" value="1"/>
</dbReference>
<name>A0A8J3GIJ0_9HYPH</name>
<dbReference type="FunFam" id="3.40.190.290:FF:000001">
    <property type="entry name" value="Transcriptional regulator, LysR family"/>
    <property type="match status" value="1"/>
</dbReference>
<dbReference type="SUPFAM" id="SSF46785">
    <property type="entry name" value="Winged helix' DNA-binding domain"/>
    <property type="match status" value="1"/>
</dbReference>
<evidence type="ECO:0000256" key="2">
    <source>
        <dbReference type="ARBA" id="ARBA00023015"/>
    </source>
</evidence>
<reference evidence="6" key="1">
    <citation type="journal article" date="2014" name="Int. J. Syst. Evol. Microbiol.">
        <title>Complete genome sequence of Corynebacterium casei LMG S-19264T (=DSM 44701T), isolated from a smear-ripened cheese.</title>
        <authorList>
            <consortium name="US DOE Joint Genome Institute (JGI-PGF)"/>
            <person name="Walter F."/>
            <person name="Albersmeier A."/>
            <person name="Kalinowski J."/>
            <person name="Ruckert C."/>
        </authorList>
    </citation>
    <scope>NUCLEOTIDE SEQUENCE</scope>
    <source>
        <strain evidence="6">KCTC 42097</strain>
    </source>
</reference>
<dbReference type="Pfam" id="PF00126">
    <property type="entry name" value="HTH_1"/>
    <property type="match status" value="1"/>
</dbReference>
<dbReference type="InterPro" id="IPR000847">
    <property type="entry name" value="LysR_HTH_N"/>
</dbReference>
<dbReference type="PANTHER" id="PTHR30537">
    <property type="entry name" value="HTH-TYPE TRANSCRIPTIONAL REGULATOR"/>
    <property type="match status" value="1"/>
</dbReference>
<sequence length="300" mass="33244">MSELGDLHIFAKVVALRSMSEAARSLGIAPAVVSKSIKRLEESLGVRLLQRTTRRITVTELGQDYYKRIANALNDLEEATLLVSGQADEASGLLRVSAPTSFGRMHIAPHLGTFMQSHPRLNVELNLSDDIVDVIADGYDIAVRITEPRDSSLIGRKLARVRRVLCASREYVAKYGYPQTIDDLKTHRCLQAHGGGPWHLEGPEGPLTIRPESALLTNSSEVVREATISGLGIALRSTWDVGEELHIGKLVRVLPSYEGSRNIWISAVFASRQHVPMKIRAFVEYLVALYGPRAPWDRMM</sequence>
<dbReference type="EMBL" id="BMZO01000006">
    <property type="protein sequence ID" value="GHC72501.1"/>
    <property type="molecule type" value="Genomic_DNA"/>
</dbReference>
<evidence type="ECO:0000256" key="1">
    <source>
        <dbReference type="ARBA" id="ARBA00009437"/>
    </source>
</evidence>
<proteinExistence type="inferred from homology"/>
<feature type="domain" description="HTH lysR-type" evidence="5">
    <location>
        <begin position="1"/>
        <end position="59"/>
    </location>
</feature>
<gene>
    <name evidence="6" type="ORF">GCM10010136_20250</name>
</gene>
<keyword evidence="3" id="KW-0238">DNA-binding</keyword>
<evidence type="ECO:0000256" key="3">
    <source>
        <dbReference type="ARBA" id="ARBA00023125"/>
    </source>
</evidence>
<dbReference type="PANTHER" id="PTHR30537:SF5">
    <property type="entry name" value="HTH-TYPE TRANSCRIPTIONAL ACTIVATOR TTDR-RELATED"/>
    <property type="match status" value="1"/>
</dbReference>
<organism evidence="6 7">
    <name type="scientific">Limoniibacter endophyticus</name>
    <dbReference type="NCBI Taxonomy" id="1565040"/>
    <lineage>
        <taxon>Bacteria</taxon>
        <taxon>Pseudomonadati</taxon>
        <taxon>Pseudomonadota</taxon>
        <taxon>Alphaproteobacteria</taxon>
        <taxon>Hyphomicrobiales</taxon>
        <taxon>Bartonellaceae</taxon>
        <taxon>Limoniibacter</taxon>
    </lineage>
</organism>
<keyword evidence="7" id="KW-1185">Reference proteome</keyword>
<protein>
    <submittedName>
        <fullName evidence="6">LysR family transcriptional regulator</fullName>
    </submittedName>
</protein>
<dbReference type="InterPro" id="IPR036390">
    <property type="entry name" value="WH_DNA-bd_sf"/>
</dbReference>
<keyword evidence="2" id="KW-0805">Transcription regulation</keyword>
<dbReference type="Pfam" id="PF03466">
    <property type="entry name" value="LysR_substrate"/>
    <property type="match status" value="1"/>
</dbReference>
<dbReference type="Gene3D" id="1.10.10.10">
    <property type="entry name" value="Winged helix-like DNA-binding domain superfamily/Winged helix DNA-binding domain"/>
    <property type="match status" value="1"/>
</dbReference>
<dbReference type="PROSITE" id="PS50931">
    <property type="entry name" value="HTH_LYSR"/>
    <property type="match status" value="1"/>
</dbReference>
<dbReference type="Proteomes" id="UP000641137">
    <property type="component" value="Unassembled WGS sequence"/>
</dbReference>
<dbReference type="SUPFAM" id="SSF53850">
    <property type="entry name" value="Periplasmic binding protein-like II"/>
    <property type="match status" value="1"/>
</dbReference>